<dbReference type="Proteomes" id="UP000070544">
    <property type="component" value="Unassembled WGS sequence"/>
</dbReference>
<accession>A0A139AY90</accession>
<keyword evidence="5 9" id="KW-1133">Transmembrane helix</keyword>
<evidence type="ECO:0000313" key="12">
    <source>
        <dbReference type="Proteomes" id="UP000070544"/>
    </source>
</evidence>
<dbReference type="GO" id="GO:0005385">
    <property type="term" value="F:zinc ion transmembrane transporter activity"/>
    <property type="evidence" value="ECO:0007669"/>
    <property type="project" value="InterPro"/>
</dbReference>
<proteinExistence type="inferred from homology"/>
<dbReference type="InterPro" id="IPR058533">
    <property type="entry name" value="Cation_efflux_TM"/>
</dbReference>
<evidence type="ECO:0000256" key="4">
    <source>
        <dbReference type="ARBA" id="ARBA00022692"/>
    </source>
</evidence>
<feature type="compositionally biased region" description="Basic and acidic residues" evidence="8">
    <location>
        <begin position="217"/>
        <end position="226"/>
    </location>
</feature>
<feature type="transmembrane region" description="Helical" evidence="9">
    <location>
        <begin position="171"/>
        <end position="189"/>
    </location>
</feature>
<dbReference type="InterPro" id="IPR027469">
    <property type="entry name" value="Cation_efflux_TMD_sf"/>
</dbReference>
<sequence>MYSSSDLPLHRKDLHSNGSSGSPHSSRSRFTSSRPSSSNRRSSPRWLATFFIYVAQIYRDPKTRKVLVFLCLNLSFTVVEALYGYWTNSLSLTSDAAHMLFDSSFIALSLAASVVTTWEADDKFTYGYVFGRMETLTGFVNCVVLFGAAASIMWEAVERILEPQHVHSEKLMVVAILGLLVNLVGIFAFDHATLHGHSHDHHDHGDHGHGHSHGHSHSHDHGHDHGNGSAHTGHSYESKSSEANPLMQGMFLHVLADTMGSVGVVASALMIRWFGWTWADPICSIAISLLIVASVYPLLIRSSLVLLQRVPAALDGRVAELGPRIVSVTGVVGYSPPHVWELSSGHIVGTVKVQITDAADWQAVIDGVGQVLRDVGCRDVVVQVERSRVI</sequence>
<feature type="transmembrane region" description="Helical" evidence="9">
    <location>
        <begin position="98"/>
        <end position="118"/>
    </location>
</feature>
<evidence type="ECO:0000256" key="2">
    <source>
        <dbReference type="ARBA" id="ARBA00008873"/>
    </source>
</evidence>
<evidence type="ECO:0000256" key="9">
    <source>
        <dbReference type="SAM" id="Phobius"/>
    </source>
</evidence>
<dbReference type="PANTHER" id="PTHR45755:SF4">
    <property type="entry name" value="ZINC TRANSPORTER 7"/>
    <property type="match status" value="1"/>
</dbReference>
<dbReference type="GO" id="GO:0016020">
    <property type="term" value="C:membrane"/>
    <property type="evidence" value="ECO:0007669"/>
    <property type="project" value="UniProtKB-SubCell"/>
</dbReference>
<comment type="subcellular location">
    <subcellularLocation>
        <location evidence="1">Membrane</location>
        <topology evidence="1">Multi-pass membrane protein</topology>
    </subcellularLocation>
</comment>
<feature type="region of interest" description="Disordered" evidence="8">
    <location>
        <begin position="1"/>
        <end position="42"/>
    </location>
</feature>
<keyword evidence="4 9" id="KW-0812">Transmembrane</keyword>
<dbReference type="GO" id="GO:1904257">
    <property type="term" value="P:zinc ion import into Golgi lumen"/>
    <property type="evidence" value="ECO:0007669"/>
    <property type="project" value="TreeGrafter"/>
</dbReference>
<keyword evidence="6" id="KW-0406">Ion transport</keyword>
<keyword evidence="7 9" id="KW-0472">Membrane</keyword>
<dbReference type="OMA" id="RSGNRYM"/>
<dbReference type="GO" id="GO:0005794">
    <property type="term" value="C:Golgi apparatus"/>
    <property type="evidence" value="ECO:0007669"/>
    <property type="project" value="TreeGrafter"/>
</dbReference>
<keyword evidence="3" id="KW-0813">Transport</keyword>
<dbReference type="NCBIfam" id="TIGR01297">
    <property type="entry name" value="CDF"/>
    <property type="match status" value="1"/>
</dbReference>
<evidence type="ECO:0000256" key="1">
    <source>
        <dbReference type="ARBA" id="ARBA00004141"/>
    </source>
</evidence>
<evidence type="ECO:0000256" key="3">
    <source>
        <dbReference type="ARBA" id="ARBA00022448"/>
    </source>
</evidence>
<dbReference type="InterPro" id="IPR002524">
    <property type="entry name" value="Cation_efflux"/>
</dbReference>
<feature type="compositionally biased region" description="Basic and acidic residues" evidence="8">
    <location>
        <begin position="200"/>
        <end position="209"/>
    </location>
</feature>
<feature type="transmembrane region" description="Helical" evidence="9">
    <location>
        <begin position="250"/>
        <end position="272"/>
    </location>
</feature>
<feature type="compositionally biased region" description="Low complexity" evidence="8">
    <location>
        <begin position="16"/>
        <end position="42"/>
    </location>
</feature>
<dbReference type="InterPro" id="IPR045316">
    <property type="entry name" value="Msc2-like"/>
</dbReference>
<evidence type="ECO:0000313" key="11">
    <source>
        <dbReference type="EMBL" id="KXS21706.1"/>
    </source>
</evidence>
<dbReference type="Pfam" id="PF01545">
    <property type="entry name" value="Cation_efflux"/>
    <property type="match status" value="1"/>
</dbReference>
<evidence type="ECO:0000256" key="7">
    <source>
        <dbReference type="ARBA" id="ARBA00023136"/>
    </source>
</evidence>
<evidence type="ECO:0000256" key="6">
    <source>
        <dbReference type="ARBA" id="ARBA00023065"/>
    </source>
</evidence>
<dbReference type="AlphaFoldDB" id="A0A139AY90"/>
<dbReference type="Gene3D" id="1.20.1510.10">
    <property type="entry name" value="Cation efflux protein transmembrane domain"/>
    <property type="match status" value="1"/>
</dbReference>
<dbReference type="OrthoDB" id="78669at2759"/>
<feature type="transmembrane region" description="Helical" evidence="9">
    <location>
        <begin position="278"/>
        <end position="299"/>
    </location>
</feature>
<feature type="transmembrane region" description="Helical" evidence="9">
    <location>
        <begin position="66"/>
        <end position="86"/>
    </location>
</feature>
<dbReference type="GO" id="GO:0006882">
    <property type="term" value="P:intracellular zinc ion homeostasis"/>
    <property type="evidence" value="ECO:0007669"/>
    <property type="project" value="InterPro"/>
</dbReference>
<dbReference type="STRING" id="1344416.A0A139AY90"/>
<comment type="similarity">
    <text evidence="2">Belongs to the cation diffusion facilitator (CDF) transporter (TC 2.A.4) family. SLC30A subfamily.</text>
</comment>
<evidence type="ECO:0000256" key="5">
    <source>
        <dbReference type="ARBA" id="ARBA00022989"/>
    </source>
</evidence>
<evidence type="ECO:0000256" key="8">
    <source>
        <dbReference type="SAM" id="MobiDB-lite"/>
    </source>
</evidence>
<dbReference type="SUPFAM" id="SSF161111">
    <property type="entry name" value="Cation efflux protein transmembrane domain-like"/>
    <property type="match status" value="1"/>
</dbReference>
<feature type="region of interest" description="Disordered" evidence="8">
    <location>
        <begin position="198"/>
        <end position="241"/>
    </location>
</feature>
<gene>
    <name evidence="11" type="ORF">M427DRAFT_107116</name>
</gene>
<feature type="transmembrane region" description="Helical" evidence="9">
    <location>
        <begin position="138"/>
        <end position="156"/>
    </location>
</feature>
<dbReference type="GO" id="GO:0031410">
    <property type="term" value="C:cytoplasmic vesicle"/>
    <property type="evidence" value="ECO:0007669"/>
    <property type="project" value="TreeGrafter"/>
</dbReference>
<organism evidence="11 12">
    <name type="scientific">Gonapodya prolifera (strain JEL478)</name>
    <name type="common">Monoblepharis prolifera</name>
    <dbReference type="NCBI Taxonomy" id="1344416"/>
    <lineage>
        <taxon>Eukaryota</taxon>
        <taxon>Fungi</taxon>
        <taxon>Fungi incertae sedis</taxon>
        <taxon>Chytridiomycota</taxon>
        <taxon>Chytridiomycota incertae sedis</taxon>
        <taxon>Monoblepharidomycetes</taxon>
        <taxon>Monoblepharidales</taxon>
        <taxon>Gonapodyaceae</taxon>
        <taxon>Gonapodya</taxon>
    </lineage>
</organism>
<feature type="domain" description="Cation efflux protein transmembrane" evidence="10">
    <location>
        <begin position="66"/>
        <end position="307"/>
    </location>
</feature>
<dbReference type="PANTHER" id="PTHR45755">
    <property type="match status" value="1"/>
</dbReference>
<dbReference type="EMBL" id="KQ965732">
    <property type="protein sequence ID" value="KXS21706.1"/>
    <property type="molecule type" value="Genomic_DNA"/>
</dbReference>
<keyword evidence="12" id="KW-1185">Reference proteome</keyword>
<name>A0A139AY90_GONPJ</name>
<protein>
    <submittedName>
        <fullName evidence="11">Cation efflux protein</fullName>
    </submittedName>
</protein>
<reference evidence="11 12" key="1">
    <citation type="journal article" date="2015" name="Genome Biol. Evol.">
        <title>Phylogenomic analyses indicate that early fungi evolved digesting cell walls of algal ancestors of land plants.</title>
        <authorList>
            <person name="Chang Y."/>
            <person name="Wang S."/>
            <person name="Sekimoto S."/>
            <person name="Aerts A.L."/>
            <person name="Choi C."/>
            <person name="Clum A."/>
            <person name="LaButti K.M."/>
            <person name="Lindquist E.A."/>
            <person name="Yee Ngan C."/>
            <person name="Ohm R.A."/>
            <person name="Salamov A.A."/>
            <person name="Grigoriev I.V."/>
            <person name="Spatafora J.W."/>
            <person name="Berbee M.L."/>
        </authorList>
    </citation>
    <scope>NUCLEOTIDE SEQUENCE [LARGE SCALE GENOMIC DNA]</scope>
    <source>
        <strain evidence="11 12">JEL478</strain>
    </source>
</reference>
<evidence type="ECO:0000259" key="10">
    <source>
        <dbReference type="Pfam" id="PF01545"/>
    </source>
</evidence>